<protein>
    <submittedName>
        <fullName evidence="1">Putative PEP motif anchor domain protein</fullName>
    </submittedName>
</protein>
<dbReference type="OrthoDB" id="509365at2"/>
<evidence type="ECO:0000313" key="2">
    <source>
        <dbReference type="Proteomes" id="UP000184315"/>
    </source>
</evidence>
<dbReference type="Proteomes" id="UP000184315">
    <property type="component" value="Unassembled WGS sequence"/>
</dbReference>
<dbReference type="NCBIfam" id="NF041928">
    <property type="entry name" value="choice_anch_W"/>
    <property type="match status" value="1"/>
</dbReference>
<name>A0A1J1LS81_9CYAN</name>
<gene>
    <name evidence="1" type="ORF">PL9214670090</name>
</gene>
<evidence type="ECO:0000313" key="1">
    <source>
        <dbReference type="EMBL" id="CUR35464.1"/>
    </source>
</evidence>
<dbReference type="InterPro" id="IPR049671">
    <property type="entry name" value="Choice_anch_W"/>
</dbReference>
<dbReference type="STRING" id="671072.PL9214670090"/>
<dbReference type="RefSeq" id="WP_072722428.1">
    <property type="nucleotide sequence ID" value="NZ_LN889815.1"/>
</dbReference>
<dbReference type="AlphaFoldDB" id="A0A1J1LS81"/>
<dbReference type="EMBL" id="CZDF01000174">
    <property type="protein sequence ID" value="CUR35464.1"/>
    <property type="molecule type" value="Genomic_DNA"/>
</dbReference>
<keyword evidence="2" id="KW-1185">Reference proteome</keyword>
<accession>A0A1J1LS81</accession>
<organism evidence="1 2">
    <name type="scientific">Planktothrix tepida PCC 9214</name>
    <dbReference type="NCBI Taxonomy" id="671072"/>
    <lineage>
        <taxon>Bacteria</taxon>
        <taxon>Bacillati</taxon>
        <taxon>Cyanobacteriota</taxon>
        <taxon>Cyanophyceae</taxon>
        <taxon>Oscillatoriophycideae</taxon>
        <taxon>Oscillatoriales</taxon>
        <taxon>Microcoleaceae</taxon>
        <taxon>Planktothrix</taxon>
    </lineage>
</organism>
<sequence>MQIQKFLVPFLLSTFGLGFSTPSVEAFTLNHLSSDSEMNALMQDIAFVAEGRIGDRSATATHELNLHESDPGHPQVTDQFNWLSGVAQPFELLYDAVSHLVHFTVGDRTLTQVYTDPFSDFFLRTRATKPGSSMLLSNLQLDGISLNAQSHAIADTGGLDILRISDVMNSFKLTGESTMTWQGTPPVQSQLAFQIKVAQATPPKEVPEPNLAISLLILSLMGMTSQRSSWQ</sequence>
<reference evidence="2" key="1">
    <citation type="submission" date="2015-10" db="EMBL/GenBank/DDBJ databases">
        <authorList>
            <person name="Regsiter A."/>
            <person name="william w."/>
        </authorList>
    </citation>
    <scope>NUCLEOTIDE SEQUENCE [LARGE SCALE GENOMIC DNA]</scope>
</reference>
<proteinExistence type="predicted"/>